<accession>A0A1Y2LHN4</accession>
<evidence type="ECO:0000256" key="1">
    <source>
        <dbReference type="SAM" id="MobiDB-lite"/>
    </source>
</evidence>
<keyword evidence="2" id="KW-0812">Transmembrane</keyword>
<dbReference type="Proteomes" id="UP000193240">
    <property type="component" value="Unassembled WGS sequence"/>
</dbReference>
<dbReference type="AlphaFoldDB" id="A0A1Y2LHN4"/>
<keyword evidence="4" id="KW-1185">Reference proteome</keyword>
<reference evidence="3 4" key="1">
    <citation type="journal article" date="2017" name="Genome Announc.">
        <title>Genome sequence of the saprophytic ascomycete Epicoccum nigrum ICMP 19927 strain isolated from New Zealand.</title>
        <authorList>
            <person name="Fokin M."/>
            <person name="Fleetwood D."/>
            <person name="Weir B.S."/>
            <person name="Villas-Boas S.G."/>
        </authorList>
    </citation>
    <scope>NUCLEOTIDE SEQUENCE [LARGE SCALE GENOMIC DNA]</scope>
    <source>
        <strain evidence="3 4">ICMP 19927</strain>
    </source>
</reference>
<feature type="transmembrane region" description="Helical" evidence="2">
    <location>
        <begin position="37"/>
        <end position="57"/>
    </location>
</feature>
<organism evidence="3 4">
    <name type="scientific">Epicoccum nigrum</name>
    <name type="common">Soil fungus</name>
    <name type="synonym">Epicoccum purpurascens</name>
    <dbReference type="NCBI Taxonomy" id="105696"/>
    <lineage>
        <taxon>Eukaryota</taxon>
        <taxon>Fungi</taxon>
        <taxon>Dikarya</taxon>
        <taxon>Ascomycota</taxon>
        <taxon>Pezizomycotina</taxon>
        <taxon>Dothideomycetes</taxon>
        <taxon>Pleosporomycetidae</taxon>
        <taxon>Pleosporales</taxon>
        <taxon>Pleosporineae</taxon>
        <taxon>Didymellaceae</taxon>
        <taxon>Epicoccum</taxon>
    </lineage>
</organism>
<evidence type="ECO:0000313" key="4">
    <source>
        <dbReference type="Proteomes" id="UP000193240"/>
    </source>
</evidence>
<name>A0A1Y2LHN4_EPING</name>
<evidence type="ECO:0000256" key="2">
    <source>
        <dbReference type="SAM" id="Phobius"/>
    </source>
</evidence>
<dbReference type="EMBL" id="KZ107864">
    <property type="protein sequence ID" value="OSS43543.1"/>
    <property type="molecule type" value="Genomic_DNA"/>
</dbReference>
<keyword evidence="2" id="KW-0472">Membrane</keyword>
<gene>
    <name evidence="3" type="ORF">B5807_11895</name>
</gene>
<feature type="region of interest" description="Disordered" evidence="1">
    <location>
        <begin position="71"/>
        <end position="98"/>
    </location>
</feature>
<keyword evidence="2" id="KW-1133">Transmembrane helix</keyword>
<dbReference type="InParanoid" id="A0A1Y2LHN4"/>
<evidence type="ECO:0000313" key="3">
    <source>
        <dbReference type="EMBL" id="OSS43543.1"/>
    </source>
</evidence>
<proteinExistence type="predicted"/>
<sequence>MPAALTAEAPQFAHPHHLHKTSATAAMPGITSSTTTIYAVIISVPIFVALAILLLHVRRFHQLSASPPLVLREDNTVPSPHSSEGGGFDPFNDDYPEY</sequence>
<protein>
    <submittedName>
        <fullName evidence="3">Uncharacterized protein</fullName>
    </submittedName>
</protein>